<keyword evidence="4" id="KW-1133">Transmembrane helix</keyword>
<dbReference type="Gene3D" id="1.10.10.60">
    <property type="entry name" value="Homeodomain-like"/>
    <property type="match status" value="2"/>
</dbReference>
<reference evidence="6 7" key="1">
    <citation type="submission" date="2018-09" db="EMBL/GenBank/DDBJ databases">
        <title>Hymenobacter medium sp. nov., isolated from R2A medium.</title>
        <authorList>
            <person name="Yingchao G."/>
        </authorList>
    </citation>
    <scope>NUCLEOTIDE SEQUENCE [LARGE SCALE GENOMIC DNA]</scope>
    <source>
        <strain evidence="7">sh-6</strain>
    </source>
</reference>
<keyword evidence="4" id="KW-0472">Membrane</keyword>
<proteinExistence type="predicted"/>
<feature type="transmembrane region" description="Helical" evidence="4">
    <location>
        <begin position="150"/>
        <end position="173"/>
    </location>
</feature>
<gene>
    <name evidence="6" type="ORF">D3Y59_06615</name>
</gene>
<dbReference type="InterPro" id="IPR018062">
    <property type="entry name" value="HTH_AraC-typ_CS"/>
</dbReference>
<dbReference type="EMBL" id="CP032317">
    <property type="protein sequence ID" value="AYA36757.1"/>
    <property type="molecule type" value="Genomic_DNA"/>
</dbReference>
<dbReference type="InterPro" id="IPR018060">
    <property type="entry name" value="HTH_AraC"/>
</dbReference>
<keyword evidence="2" id="KW-0238">DNA-binding</keyword>
<dbReference type="KEGG" id="hyh:D3Y59_06615"/>
<dbReference type="GO" id="GO:0043565">
    <property type="term" value="F:sequence-specific DNA binding"/>
    <property type="evidence" value="ECO:0007669"/>
    <property type="project" value="InterPro"/>
</dbReference>
<dbReference type="AlphaFoldDB" id="A0A3B7RRH5"/>
<evidence type="ECO:0000256" key="3">
    <source>
        <dbReference type="ARBA" id="ARBA00023163"/>
    </source>
</evidence>
<evidence type="ECO:0000256" key="4">
    <source>
        <dbReference type="SAM" id="Phobius"/>
    </source>
</evidence>
<evidence type="ECO:0000259" key="5">
    <source>
        <dbReference type="PROSITE" id="PS01124"/>
    </source>
</evidence>
<dbReference type="SUPFAM" id="SSF46689">
    <property type="entry name" value="Homeodomain-like"/>
    <property type="match status" value="1"/>
</dbReference>
<feature type="transmembrane region" description="Helical" evidence="4">
    <location>
        <begin position="113"/>
        <end position="130"/>
    </location>
</feature>
<dbReference type="Pfam" id="PF12833">
    <property type="entry name" value="HTH_18"/>
    <property type="match status" value="1"/>
</dbReference>
<feature type="transmembrane region" description="Helical" evidence="4">
    <location>
        <begin position="6"/>
        <end position="28"/>
    </location>
</feature>
<feature type="transmembrane region" description="Helical" evidence="4">
    <location>
        <begin position="232"/>
        <end position="250"/>
    </location>
</feature>
<dbReference type="GO" id="GO:0003700">
    <property type="term" value="F:DNA-binding transcription factor activity"/>
    <property type="evidence" value="ECO:0007669"/>
    <property type="project" value="InterPro"/>
</dbReference>
<dbReference type="PANTHER" id="PTHR43280">
    <property type="entry name" value="ARAC-FAMILY TRANSCRIPTIONAL REGULATOR"/>
    <property type="match status" value="1"/>
</dbReference>
<evidence type="ECO:0000313" key="6">
    <source>
        <dbReference type="EMBL" id="AYA36757.1"/>
    </source>
</evidence>
<name>A0A3B7RRH5_9BACT</name>
<dbReference type="PROSITE" id="PS01124">
    <property type="entry name" value="HTH_ARAC_FAMILY_2"/>
    <property type="match status" value="1"/>
</dbReference>
<keyword evidence="3" id="KW-0804">Transcription</keyword>
<feature type="transmembrane region" description="Helical" evidence="4">
    <location>
        <begin position="199"/>
        <end position="220"/>
    </location>
</feature>
<feature type="transmembrane region" description="Helical" evidence="4">
    <location>
        <begin position="72"/>
        <end position="92"/>
    </location>
</feature>
<feature type="transmembrane region" description="Helical" evidence="4">
    <location>
        <begin position="40"/>
        <end position="60"/>
    </location>
</feature>
<dbReference type="OrthoDB" id="5492415at2"/>
<keyword evidence="1" id="KW-0805">Transcription regulation</keyword>
<accession>A0A3B7RRH5</accession>
<dbReference type="Proteomes" id="UP000262802">
    <property type="component" value="Chromosome"/>
</dbReference>
<dbReference type="InterPro" id="IPR009057">
    <property type="entry name" value="Homeodomain-like_sf"/>
</dbReference>
<dbReference type="SMART" id="SM00342">
    <property type="entry name" value="HTH_ARAC"/>
    <property type="match status" value="1"/>
</dbReference>
<evidence type="ECO:0000256" key="1">
    <source>
        <dbReference type="ARBA" id="ARBA00023015"/>
    </source>
</evidence>
<dbReference type="PROSITE" id="PS00041">
    <property type="entry name" value="HTH_ARAC_FAMILY_1"/>
    <property type="match status" value="1"/>
</dbReference>
<keyword evidence="7" id="KW-1185">Reference proteome</keyword>
<keyword evidence="4" id="KW-0812">Transmembrane</keyword>
<sequence>MLFEFSPYSSLLLPFFVQGIVFGVLLLVRSWRLEEPADRWLGLLILLYTANVAQWMLGFAGWYDAHNAYSTFMFYFPFSFHLGAGPLFYFYFRNLTNQQFRLRKGQLWHFAPAAAYVAWHVFCFVADVLVQHRALGQPLPEHFGTKGALISIVAVHDVASLLNYISLGAYGYFTLREFRQYTRYLNDNFSDTERRRFRWLRHALVAVLVGTVVSVAFSLVDFGAGLSYVQFWYGYLFTGLIIYYLSIGGWQAQHHGRVPLHFKPQPVGADPAAPELVVKTAPEPITDAPTTEQLRWAERLEQLMLTERPYLEPDLSLGDLATRLQTNTTTLSKVINAGFGQNFNDFVNSYRVGEAERLLTDPKYQHYTLVGIALESGFNSKSTFNRVFKKLKGETPSEAATRLKSQIASSRIIT</sequence>
<organism evidence="6 7">
    <name type="scientific">Hymenobacter oligotrophus</name>
    <dbReference type="NCBI Taxonomy" id="2319843"/>
    <lineage>
        <taxon>Bacteria</taxon>
        <taxon>Pseudomonadati</taxon>
        <taxon>Bacteroidota</taxon>
        <taxon>Cytophagia</taxon>
        <taxon>Cytophagales</taxon>
        <taxon>Hymenobacteraceae</taxon>
        <taxon>Hymenobacter</taxon>
    </lineage>
</organism>
<dbReference type="PANTHER" id="PTHR43280:SF29">
    <property type="entry name" value="ARAC-FAMILY TRANSCRIPTIONAL REGULATOR"/>
    <property type="match status" value="1"/>
</dbReference>
<evidence type="ECO:0000256" key="2">
    <source>
        <dbReference type="ARBA" id="ARBA00023125"/>
    </source>
</evidence>
<dbReference type="RefSeq" id="WP_119444335.1">
    <property type="nucleotide sequence ID" value="NZ_CP032317.1"/>
</dbReference>
<feature type="domain" description="HTH araC/xylS-type" evidence="5">
    <location>
        <begin position="301"/>
        <end position="402"/>
    </location>
</feature>
<evidence type="ECO:0000313" key="7">
    <source>
        <dbReference type="Proteomes" id="UP000262802"/>
    </source>
</evidence>
<protein>
    <submittedName>
        <fullName evidence="6">AraC family transcriptional regulator</fullName>
    </submittedName>
</protein>